<evidence type="ECO:0000313" key="5">
    <source>
        <dbReference type="EMBL" id="EFC46061.1"/>
    </source>
</evidence>
<dbReference type="AlphaFoldDB" id="D2VB44"/>
<feature type="compositionally biased region" description="Low complexity" evidence="4">
    <location>
        <begin position="702"/>
        <end position="715"/>
    </location>
</feature>
<evidence type="ECO:0000313" key="6">
    <source>
        <dbReference type="Proteomes" id="UP000006671"/>
    </source>
</evidence>
<dbReference type="Gene3D" id="2.130.10.10">
    <property type="entry name" value="YVTN repeat-like/Quinoprotein amine dehydrogenase"/>
    <property type="match status" value="2"/>
</dbReference>
<keyword evidence="2" id="KW-0677">Repeat</keyword>
<feature type="region of interest" description="Disordered" evidence="4">
    <location>
        <begin position="685"/>
        <end position="715"/>
    </location>
</feature>
<evidence type="ECO:0000256" key="4">
    <source>
        <dbReference type="SAM" id="MobiDB-lite"/>
    </source>
</evidence>
<evidence type="ECO:0000256" key="2">
    <source>
        <dbReference type="ARBA" id="ARBA00022737"/>
    </source>
</evidence>
<evidence type="ECO:0000256" key="3">
    <source>
        <dbReference type="PROSITE-ProRule" id="PRU00221"/>
    </source>
</evidence>
<keyword evidence="1 3" id="KW-0853">WD repeat</keyword>
<dbReference type="EMBL" id="GG738860">
    <property type="protein sequence ID" value="EFC46061.1"/>
    <property type="molecule type" value="Genomic_DNA"/>
</dbReference>
<feature type="region of interest" description="Disordered" evidence="4">
    <location>
        <begin position="178"/>
        <end position="200"/>
    </location>
</feature>
<dbReference type="PROSITE" id="PS50082">
    <property type="entry name" value="WD_REPEATS_2"/>
    <property type="match status" value="1"/>
</dbReference>
<feature type="compositionally biased region" description="Polar residues" evidence="4">
    <location>
        <begin position="1"/>
        <end position="14"/>
    </location>
</feature>
<feature type="region of interest" description="Disordered" evidence="4">
    <location>
        <begin position="121"/>
        <end position="154"/>
    </location>
</feature>
<feature type="compositionally biased region" description="Polar residues" evidence="4">
    <location>
        <begin position="595"/>
        <end position="604"/>
    </location>
</feature>
<feature type="compositionally biased region" description="Polar residues" evidence="4">
    <location>
        <begin position="42"/>
        <end position="81"/>
    </location>
</feature>
<dbReference type="GeneID" id="8848520"/>
<dbReference type="InterPro" id="IPR015943">
    <property type="entry name" value="WD40/YVTN_repeat-like_dom_sf"/>
</dbReference>
<dbReference type="STRING" id="5762.D2VB44"/>
<dbReference type="GO" id="GO:1990234">
    <property type="term" value="C:transferase complex"/>
    <property type="evidence" value="ECO:0007669"/>
    <property type="project" value="UniProtKB-ARBA"/>
</dbReference>
<dbReference type="InterPro" id="IPR036322">
    <property type="entry name" value="WD40_repeat_dom_sf"/>
</dbReference>
<dbReference type="SUPFAM" id="SSF50978">
    <property type="entry name" value="WD40 repeat-like"/>
    <property type="match status" value="1"/>
</dbReference>
<dbReference type="InParanoid" id="D2VB44"/>
<feature type="region of interest" description="Disordered" evidence="4">
    <location>
        <begin position="589"/>
        <end position="633"/>
    </location>
</feature>
<proteinExistence type="predicted"/>
<dbReference type="InterPro" id="IPR019775">
    <property type="entry name" value="WD40_repeat_CS"/>
</dbReference>
<dbReference type="VEuPathDB" id="AmoebaDB:NAEGRDRAFT_48110"/>
<feature type="compositionally biased region" description="Polar residues" evidence="4">
    <location>
        <begin position="178"/>
        <end position="187"/>
    </location>
</feature>
<gene>
    <name evidence="5" type="ORF">NAEGRDRAFT_48110</name>
</gene>
<sequence>MATQAPPQLNQSFSGIGFGNHHRLPQQQPLKTPERRPLRASFQASSSSQKTTLLNPIISNTPNIQPTPILNNKATPSTPTPNRHAHHSRSKSYCGVAHYGIGSTTEIIITSKSRLQNKLVKEEPVHSSPSMLLDDKENAVNNLPPPPSPSKAVPQHFNSDAMPSLPALAAVKKSWQLNSPQKNGSTPTKKRSTSCLTPSTPLSISTSLTTIREPLTMVLTPKSRARYQGISGTHKFNAYSRINNIDAISISISEDEGLLWSGSDDSLIRVWDTNTGLTIKEITHSPQLSKNKSVESLDDSSFVSSFSSGTSNHDNSKNSITNAGVTQLSYCTKTNRVWSASRDCSVKIWNPTSFICEHTINFPSYVNCMHIAGQYVWVATNKELSIWNVNDKSLVARFPVNGFVWCIKTVGDRVWIACSDKSIRVYNINETGVTQVEKRHFHGSKRLSSEFILMDVTSPLGQQPIMPLFPTNHHDSEQAEEEQQPIQVEEEVDDEHLLIKEINYNDFAPSQTMTLIVSTALEQQQIGAQESRPVIGTFSVDDISIMLQTDVMNIDEAKNDDLTLQKSFDILSSEPSWINSEMVEISPLREPPSLETFQLQSPSNRDSEQKSTTTELSSFTTSPIKSLQPVPQQTMKQFVESTIDSAALVQQRNTSLILPPIDNSTSITNVKIKRAVSEENNQSLLGFKADSPKPQSIELRESSNSPQSSPSSSDNCLSFSNARLLFTGDDVVDFEEPHHKSRGCASIFAKVLGRVFACFSLPNK</sequence>
<dbReference type="InterPro" id="IPR001680">
    <property type="entry name" value="WD40_rpt"/>
</dbReference>
<feature type="compositionally biased region" description="Low complexity" evidence="4">
    <location>
        <begin position="611"/>
        <end position="622"/>
    </location>
</feature>
<dbReference type="OrthoDB" id="10265988at2759"/>
<feature type="region of interest" description="Disordered" evidence="4">
    <location>
        <begin position="1"/>
        <end position="91"/>
    </location>
</feature>
<feature type="compositionally biased region" description="Polar residues" evidence="4">
    <location>
        <begin position="623"/>
        <end position="633"/>
    </location>
</feature>
<protein>
    <submittedName>
        <fullName evidence="5">Predicted protein</fullName>
    </submittedName>
</protein>
<feature type="repeat" description="WD" evidence="3">
    <location>
        <begin position="249"/>
        <end position="281"/>
    </location>
</feature>
<dbReference type="KEGG" id="ngr:NAEGRDRAFT_48110"/>
<dbReference type="SMART" id="SM00320">
    <property type="entry name" value="WD40"/>
    <property type="match status" value="4"/>
</dbReference>
<dbReference type="PROSITE" id="PS00678">
    <property type="entry name" value="WD_REPEATS_1"/>
    <property type="match status" value="1"/>
</dbReference>
<dbReference type="PANTHER" id="PTHR22847:SF637">
    <property type="entry name" value="WD REPEAT DOMAIN 5B"/>
    <property type="match status" value="1"/>
</dbReference>
<organism evidence="6">
    <name type="scientific">Naegleria gruberi</name>
    <name type="common">Amoeba</name>
    <dbReference type="NCBI Taxonomy" id="5762"/>
    <lineage>
        <taxon>Eukaryota</taxon>
        <taxon>Discoba</taxon>
        <taxon>Heterolobosea</taxon>
        <taxon>Tetramitia</taxon>
        <taxon>Eutetramitia</taxon>
        <taxon>Vahlkampfiidae</taxon>
        <taxon>Naegleria</taxon>
    </lineage>
</organism>
<name>D2VB44_NAEGR</name>
<accession>D2VB44</accession>
<dbReference type="PANTHER" id="PTHR22847">
    <property type="entry name" value="WD40 REPEAT PROTEIN"/>
    <property type="match status" value="1"/>
</dbReference>
<dbReference type="RefSeq" id="XP_002678805.1">
    <property type="nucleotide sequence ID" value="XM_002678759.1"/>
</dbReference>
<keyword evidence="6" id="KW-1185">Reference proteome</keyword>
<reference evidence="5 6" key="1">
    <citation type="journal article" date="2010" name="Cell">
        <title>The genome of Naegleria gruberi illuminates early eukaryotic versatility.</title>
        <authorList>
            <person name="Fritz-Laylin L.K."/>
            <person name="Prochnik S.E."/>
            <person name="Ginger M.L."/>
            <person name="Dacks J.B."/>
            <person name="Carpenter M.L."/>
            <person name="Field M.C."/>
            <person name="Kuo A."/>
            <person name="Paredez A."/>
            <person name="Chapman J."/>
            <person name="Pham J."/>
            <person name="Shu S."/>
            <person name="Neupane R."/>
            <person name="Cipriano M."/>
            <person name="Mancuso J."/>
            <person name="Tu H."/>
            <person name="Salamov A."/>
            <person name="Lindquist E."/>
            <person name="Shapiro H."/>
            <person name="Lucas S."/>
            <person name="Grigoriev I.V."/>
            <person name="Cande W.Z."/>
            <person name="Fulton C."/>
            <person name="Rokhsar D.S."/>
            <person name="Dawson S.C."/>
        </authorList>
    </citation>
    <scope>NUCLEOTIDE SEQUENCE [LARGE SCALE GENOMIC DNA]</scope>
    <source>
        <strain evidence="5 6">NEG-M</strain>
    </source>
</reference>
<evidence type="ECO:0000256" key="1">
    <source>
        <dbReference type="ARBA" id="ARBA00022574"/>
    </source>
</evidence>
<dbReference type="Proteomes" id="UP000006671">
    <property type="component" value="Unassembled WGS sequence"/>
</dbReference>